<dbReference type="OrthoDB" id="10252171at2759"/>
<dbReference type="Pfam" id="PF00069">
    <property type="entry name" value="Pkinase"/>
    <property type="match status" value="1"/>
</dbReference>
<dbReference type="GO" id="GO:0005524">
    <property type="term" value="F:ATP binding"/>
    <property type="evidence" value="ECO:0007669"/>
    <property type="project" value="InterPro"/>
</dbReference>
<dbReference type="PROSITE" id="PS00108">
    <property type="entry name" value="PROTEIN_KINASE_ST"/>
    <property type="match status" value="1"/>
</dbReference>
<reference evidence="2" key="1">
    <citation type="journal article" date="2020" name="bioRxiv">
        <title>Hybrid origin of Populus tomentosa Carr. identified through genome sequencing and phylogenomic analysis.</title>
        <authorList>
            <person name="An X."/>
            <person name="Gao K."/>
            <person name="Chen Z."/>
            <person name="Li J."/>
            <person name="Yang X."/>
            <person name="Yang X."/>
            <person name="Zhou J."/>
            <person name="Guo T."/>
            <person name="Zhao T."/>
            <person name="Huang S."/>
            <person name="Miao D."/>
            <person name="Khan W.U."/>
            <person name="Rao P."/>
            <person name="Ye M."/>
            <person name="Lei B."/>
            <person name="Liao W."/>
            <person name="Wang J."/>
            <person name="Ji L."/>
            <person name="Li Y."/>
            <person name="Guo B."/>
            <person name="Mustafa N.S."/>
            <person name="Li S."/>
            <person name="Yun Q."/>
            <person name="Keller S.R."/>
            <person name="Mao J."/>
            <person name="Zhang R."/>
            <person name="Strauss S.H."/>
        </authorList>
    </citation>
    <scope>NUCLEOTIDE SEQUENCE</scope>
    <source>
        <strain evidence="2">GM15</strain>
        <tissue evidence="2">Leaf</tissue>
    </source>
</reference>
<proteinExistence type="predicted"/>
<keyword evidence="3" id="KW-1185">Reference proteome</keyword>
<evidence type="ECO:0000313" key="3">
    <source>
        <dbReference type="Proteomes" id="UP000886885"/>
    </source>
</evidence>
<dbReference type="Proteomes" id="UP000886885">
    <property type="component" value="Chromosome 16D"/>
</dbReference>
<accession>A0A8X8C0V9</accession>
<gene>
    <name evidence="2" type="ORF">POTOM_053116</name>
</gene>
<dbReference type="PANTHER" id="PTHR46699:SF1">
    <property type="entry name" value="SERINE_THREONINE-PROTEIN KINASE STN8, CHLOROPLASTIC"/>
    <property type="match status" value="1"/>
</dbReference>
<evidence type="ECO:0000259" key="1">
    <source>
        <dbReference type="PROSITE" id="PS50011"/>
    </source>
</evidence>
<feature type="domain" description="Protein kinase" evidence="1">
    <location>
        <begin position="140"/>
        <end position="560"/>
    </location>
</feature>
<dbReference type="EMBL" id="JAAWWB010000032">
    <property type="protein sequence ID" value="KAG6744396.1"/>
    <property type="molecule type" value="Genomic_DNA"/>
</dbReference>
<dbReference type="InterPro" id="IPR000719">
    <property type="entry name" value="Prot_kinase_dom"/>
</dbReference>
<dbReference type="PANTHER" id="PTHR46699">
    <property type="entry name" value="SERINE/THREONINE-PROTEIN KINASE STN8, CHLOROPLASTIC-RELATED"/>
    <property type="match status" value="1"/>
</dbReference>
<evidence type="ECO:0000313" key="2">
    <source>
        <dbReference type="EMBL" id="KAG6744396.1"/>
    </source>
</evidence>
<dbReference type="GO" id="GO:0004672">
    <property type="term" value="F:protein kinase activity"/>
    <property type="evidence" value="ECO:0007669"/>
    <property type="project" value="InterPro"/>
</dbReference>
<comment type="caution">
    <text evidence="2">The sequence shown here is derived from an EMBL/GenBank/DDBJ whole genome shotgun (WGS) entry which is preliminary data.</text>
</comment>
<name>A0A8X8C0V9_POPTO</name>
<organism evidence="2 3">
    <name type="scientific">Populus tomentosa</name>
    <name type="common">Chinese white poplar</name>
    <dbReference type="NCBI Taxonomy" id="118781"/>
    <lineage>
        <taxon>Eukaryota</taxon>
        <taxon>Viridiplantae</taxon>
        <taxon>Streptophyta</taxon>
        <taxon>Embryophyta</taxon>
        <taxon>Tracheophyta</taxon>
        <taxon>Spermatophyta</taxon>
        <taxon>Magnoliopsida</taxon>
        <taxon>eudicotyledons</taxon>
        <taxon>Gunneridae</taxon>
        <taxon>Pentapetalae</taxon>
        <taxon>rosids</taxon>
        <taxon>fabids</taxon>
        <taxon>Malpighiales</taxon>
        <taxon>Salicaceae</taxon>
        <taxon>Saliceae</taxon>
        <taxon>Populus</taxon>
    </lineage>
</organism>
<dbReference type="AlphaFoldDB" id="A0A8X8C0V9"/>
<protein>
    <recommendedName>
        <fullName evidence="1">Protein kinase domain-containing protein</fullName>
    </recommendedName>
</protein>
<dbReference type="InterPro" id="IPR008271">
    <property type="entry name" value="Ser/Thr_kinase_AS"/>
</dbReference>
<dbReference type="PROSITE" id="PS50011">
    <property type="entry name" value="PROTEIN_KINASE_DOM"/>
    <property type="match status" value="1"/>
</dbReference>
<dbReference type="SMART" id="SM00220">
    <property type="entry name" value="S_TKc"/>
    <property type="match status" value="1"/>
</dbReference>
<sequence>MASLISPVTPAPQQNPKIICFSAFKPNFHNDIASFTNRLKGNSGRCKAFFGNIPDDLLENTLQLDQFSVFQSGLLQFQSVTEELSDTQKWGLLVFAGVAWIYLTARPGILIGAIDAYLLAPLQLGLDSLSGRRNLKMSDFLVGDKLGEGSFGVVYSGVVVPRNATVDEKAPKRGTGRALQLSTRFKEKVILKKVTSFFPCIIEHEYTTAFPSLSLIYILERFQEFQFLKSKLQSKDEFLLLYLIFSMYIISQFFEMCRCDGDINGNVQVKVGVTGAEQFGEYEEWFNYRLSRAAPETCAKFLGSFVAESDRTSSQFTKGGKWLVWKFEGDQTLGDYMKDRNFPFNLESIMFGRVLQGVDSVKRSALIIKQIMRQIITSLKKIHDTGIVHRDVKPANLVVTKKGKIKLIDFGAATDLRIGKNYIPDQSLLDPDYCPPELFVLPEETPSPSPEPVAALLSPILWQLNSPDLFDSYSAGIVLLQMAIPSLRPVSGLKNFNTEIKKARYDLNIWRESTRLRPDVTILELDSGRGWDLATKLISERGYLGRGRLSAAAALRHPYFLLAGDQAATVLSKLSLTK</sequence>